<organism evidence="2 3">
    <name type="scientific">Aphanomyces stellatus</name>
    <dbReference type="NCBI Taxonomy" id="120398"/>
    <lineage>
        <taxon>Eukaryota</taxon>
        <taxon>Sar</taxon>
        <taxon>Stramenopiles</taxon>
        <taxon>Oomycota</taxon>
        <taxon>Saprolegniomycetes</taxon>
        <taxon>Saprolegniales</taxon>
        <taxon>Verrucalvaceae</taxon>
        <taxon>Aphanomyces</taxon>
    </lineage>
</organism>
<evidence type="ECO:0000313" key="1">
    <source>
        <dbReference type="EMBL" id="KAF0693993.1"/>
    </source>
</evidence>
<reference evidence="1" key="2">
    <citation type="submission" date="2019-06" db="EMBL/GenBank/DDBJ databases">
        <title>Genomics analysis of Aphanomyces spp. identifies a new class of oomycete effector associated with host adaptation.</title>
        <authorList>
            <person name="Gaulin E."/>
        </authorList>
    </citation>
    <scope>NUCLEOTIDE SEQUENCE</scope>
    <source>
        <strain evidence="1">CBS 578.67</strain>
    </source>
</reference>
<proteinExistence type="predicted"/>
<name>A0A485L514_9STRA</name>
<dbReference type="EMBL" id="CAADRA010005642">
    <property type="protein sequence ID" value="VFT91904.1"/>
    <property type="molecule type" value="Genomic_DNA"/>
</dbReference>
<reference evidence="2 3" key="1">
    <citation type="submission" date="2019-03" db="EMBL/GenBank/DDBJ databases">
        <authorList>
            <person name="Gaulin E."/>
            <person name="Dumas B."/>
        </authorList>
    </citation>
    <scope>NUCLEOTIDE SEQUENCE [LARGE SCALE GENOMIC DNA]</scope>
    <source>
        <strain evidence="2">CBS 568.67</strain>
    </source>
</reference>
<dbReference type="Proteomes" id="UP000332933">
    <property type="component" value="Unassembled WGS sequence"/>
</dbReference>
<dbReference type="EMBL" id="VJMH01005621">
    <property type="protein sequence ID" value="KAF0693993.1"/>
    <property type="molecule type" value="Genomic_DNA"/>
</dbReference>
<evidence type="ECO:0000313" key="2">
    <source>
        <dbReference type="EMBL" id="VFT91904.1"/>
    </source>
</evidence>
<accession>A0A485L514</accession>
<gene>
    <name evidence="2" type="primary">Aste57867_15091</name>
    <name evidence="1" type="ORF">As57867_015035</name>
    <name evidence="2" type="ORF">ASTE57867_15091</name>
</gene>
<protein>
    <submittedName>
        <fullName evidence="2">Aste57867_15091 protein</fullName>
    </submittedName>
</protein>
<keyword evidence="3" id="KW-1185">Reference proteome</keyword>
<dbReference type="AlphaFoldDB" id="A0A485L514"/>
<evidence type="ECO:0000313" key="3">
    <source>
        <dbReference type="Proteomes" id="UP000332933"/>
    </source>
</evidence>
<sequence>MGQLFIGVNRTFCFESDLKTRNLAAAVCDKTKPNQVWTWSRSTKLLNNTKTGNYLLADLRGNQMVSLSFASQCSGFWPPMAAGNAFQYKNCDPEDDLQVFTFGNV</sequence>